<dbReference type="GO" id="GO:0046983">
    <property type="term" value="F:protein dimerization activity"/>
    <property type="evidence" value="ECO:0007669"/>
    <property type="project" value="InterPro"/>
</dbReference>
<reference evidence="4" key="1">
    <citation type="journal article" date="2017" name="bioRxiv">
        <title>Comparative analysis of the genomes of Stylophora pistillata and Acropora digitifera provides evidence for extensive differences between species of corals.</title>
        <authorList>
            <person name="Voolstra C.R."/>
            <person name="Li Y."/>
            <person name="Liew Y.J."/>
            <person name="Baumgarten S."/>
            <person name="Zoccola D."/>
            <person name="Flot J.-F."/>
            <person name="Tambutte S."/>
            <person name="Allemand D."/>
            <person name="Aranda M."/>
        </authorList>
    </citation>
    <scope>NUCLEOTIDE SEQUENCE [LARGE SCALE GENOMIC DNA]</scope>
</reference>
<evidence type="ECO:0000313" key="4">
    <source>
        <dbReference type="Proteomes" id="UP000225706"/>
    </source>
</evidence>
<dbReference type="InterPro" id="IPR036638">
    <property type="entry name" value="HLH_DNA-bd_sf"/>
</dbReference>
<dbReference type="InterPro" id="IPR050283">
    <property type="entry name" value="E-box_TF_Regulators"/>
</dbReference>
<dbReference type="EMBL" id="LSMT01000014">
    <property type="protein sequence ID" value="PFX33243.1"/>
    <property type="molecule type" value="Genomic_DNA"/>
</dbReference>
<protein>
    <submittedName>
        <fullName evidence="3">Transcription factor 21</fullName>
    </submittedName>
</protein>
<feature type="region of interest" description="Disordered" evidence="1">
    <location>
        <begin position="17"/>
        <end position="76"/>
    </location>
</feature>
<dbReference type="STRING" id="50429.A0A2B4SVY1"/>
<dbReference type="Proteomes" id="UP000225706">
    <property type="component" value="Unassembled WGS sequence"/>
</dbReference>
<evidence type="ECO:0000313" key="3">
    <source>
        <dbReference type="EMBL" id="PFX33243.1"/>
    </source>
</evidence>
<evidence type="ECO:0000256" key="1">
    <source>
        <dbReference type="SAM" id="MobiDB-lite"/>
    </source>
</evidence>
<feature type="compositionally biased region" description="Basic residues" evidence="1">
    <location>
        <begin position="50"/>
        <end position="61"/>
    </location>
</feature>
<keyword evidence="4" id="KW-1185">Reference proteome</keyword>
<feature type="domain" description="BHLH" evidence="2">
    <location>
        <begin position="67"/>
        <end position="118"/>
    </location>
</feature>
<dbReference type="InterPro" id="IPR011598">
    <property type="entry name" value="bHLH_dom"/>
</dbReference>
<dbReference type="Pfam" id="PF00010">
    <property type="entry name" value="HLH"/>
    <property type="match status" value="1"/>
</dbReference>
<evidence type="ECO:0000259" key="2">
    <source>
        <dbReference type="PROSITE" id="PS50888"/>
    </source>
</evidence>
<dbReference type="AlphaFoldDB" id="A0A2B4SVY1"/>
<dbReference type="Gene3D" id="4.10.280.10">
    <property type="entry name" value="Helix-loop-helix DNA-binding domain"/>
    <property type="match status" value="1"/>
</dbReference>
<comment type="caution">
    <text evidence="3">The sequence shown here is derived from an EMBL/GenBank/DDBJ whole genome shotgun (WGS) entry which is preliminary data.</text>
</comment>
<dbReference type="GO" id="GO:0000981">
    <property type="term" value="F:DNA-binding transcription factor activity, RNA polymerase II-specific"/>
    <property type="evidence" value="ECO:0007669"/>
    <property type="project" value="TreeGrafter"/>
</dbReference>
<dbReference type="PROSITE" id="PS50888">
    <property type="entry name" value="BHLH"/>
    <property type="match status" value="1"/>
</dbReference>
<dbReference type="OrthoDB" id="5974974at2759"/>
<dbReference type="GO" id="GO:0000977">
    <property type="term" value="F:RNA polymerase II transcription regulatory region sequence-specific DNA binding"/>
    <property type="evidence" value="ECO:0007669"/>
    <property type="project" value="TreeGrafter"/>
</dbReference>
<dbReference type="SUPFAM" id="SSF47459">
    <property type="entry name" value="HLH, helix-loop-helix DNA-binding domain"/>
    <property type="match status" value="1"/>
</dbReference>
<organism evidence="3 4">
    <name type="scientific">Stylophora pistillata</name>
    <name type="common">Smooth cauliflower coral</name>
    <dbReference type="NCBI Taxonomy" id="50429"/>
    <lineage>
        <taxon>Eukaryota</taxon>
        <taxon>Metazoa</taxon>
        <taxon>Cnidaria</taxon>
        <taxon>Anthozoa</taxon>
        <taxon>Hexacorallia</taxon>
        <taxon>Scleractinia</taxon>
        <taxon>Astrocoeniina</taxon>
        <taxon>Pocilloporidae</taxon>
        <taxon>Stylophora</taxon>
    </lineage>
</organism>
<accession>A0A2B4SVY1</accession>
<sequence length="212" mass="24229">MSYGKHRASWTCEDDTVEPFTCSDENSPTSSSISGDGDLENVSSPIAQQGRRKLKRRRKRMLTGVSRQRRAANERERRRIQGVNQAFIDLKNALPLAHSVDISKIDILRVATKWIDHLSKLLDQDQRIHAEPKSAVEPQLYDFLGEDFFINDHELEDDCFLQGQDIWSDSTGLEGLSDYCIHTEEPFLKTLLRSSFNTDSFTSPLLELTDQL</sequence>
<name>A0A2B4SVY1_STYPI</name>
<dbReference type="PANTHER" id="PTHR23349:SF42">
    <property type="entry name" value="BHLH DOMAIN-CONTAINING PROTEIN"/>
    <property type="match status" value="1"/>
</dbReference>
<dbReference type="PANTHER" id="PTHR23349">
    <property type="entry name" value="BASIC HELIX-LOOP-HELIX TRANSCRIPTION FACTOR, TWIST"/>
    <property type="match status" value="1"/>
</dbReference>
<dbReference type="GO" id="GO:0032502">
    <property type="term" value="P:developmental process"/>
    <property type="evidence" value="ECO:0007669"/>
    <property type="project" value="TreeGrafter"/>
</dbReference>
<proteinExistence type="predicted"/>
<dbReference type="SMART" id="SM00353">
    <property type="entry name" value="HLH"/>
    <property type="match status" value="1"/>
</dbReference>
<gene>
    <name evidence="3" type="primary">TCF21</name>
    <name evidence="3" type="ORF">AWC38_SpisGene1918</name>
</gene>
<feature type="compositionally biased region" description="Polar residues" evidence="1">
    <location>
        <begin position="23"/>
        <end position="34"/>
    </location>
</feature>